<proteinExistence type="predicted"/>
<dbReference type="GO" id="GO:0000150">
    <property type="term" value="F:DNA strand exchange activity"/>
    <property type="evidence" value="ECO:0007669"/>
    <property type="project" value="InterPro"/>
</dbReference>
<dbReference type="CDD" id="cd00338">
    <property type="entry name" value="Ser_Recombinase"/>
    <property type="match status" value="1"/>
</dbReference>
<protein>
    <submittedName>
        <fullName evidence="5">Site-specific DNA recombinase</fullName>
    </submittedName>
</protein>
<dbReference type="Gene3D" id="3.90.1750.20">
    <property type="entry name" value="Putative Large Serine Recombinase, Chain B, Domain 2"/>
    <property type="match status" value="1"/>
</dbReference>
<evidence type="ECO:0000259" key="3">
    <source>
        <dbReference type="PROSITE" id="PS51736"/>
    </source>
</evidence>
<dbReference type="PANTHER" id="PTHR30461:SF2">
    <property type="entry name" value="SERINE RECOMBINASE PINE-RELATED"/>
    <property type="match status" value="1"/>
</dbReference>
<dbReference type="InterPro" id="IPR038109">
    <property type="entry name" value="DNA_bind_recomb_sf"/>
</dbReference>
<dbReference type="Pfam" id="PF07508">
    <property type="entry name" value="Recombinase"/>
    <property type="match status" value="1"/>
</dbReference>
<keyword evidence="1" id="KW-0238">DNA-binding</keyword>
<dbReference type="SMART" id="SM00857">
    <property type="entry name" value="Resolvase"/>
    <property type="match status" value="1"/>
</dbReference>
<gene>
    <name evidence="5" type="ORF">SAMN02745243_01592</name>
</gene>
<dbReference type="InterPro" id="IPR036162">
    <property type="entry name" value="Resolvase-like_N_sf"/>
</dbReference>
<dbReference type="SUPFAM" id="SSF53041">
    <property type="entry name" value="Resolvase-like"/>
    <property type="match status" value="1"/>
</dbReference>
<dbReference type="AlphaFoldDB" id="A0A1M6MU34"/>
<accession>A0A1M6MU34</accession>
<dbReference type="PROSITE" id="PS51737">
    <property type="entry name" value="RECOMBINASE_DNA_BIND"/>
    <property type="match status" value="1"/>
</dbReference>
<evidence type="ECO:0000313" key="5">
    <source>
        <dbReference type="EMBL" id="SHJ86916.1"/>
    </source>
</evidence>
<dbReference type="STRING" id="1121950.SAMN02745243_01592"/>
<dbReference type="InterPro" id="IPR011109">
    <property type="entry name" value="DNA_bind_recombinase_dom"/>
</dbReference>
<dbReference type="Pfam" id="PF00239">
    <property type="entry name" value="Resolvase"/>
    <property type="match status" value="1"/>
</dbReference>
<dbReference type="Gene3D" id="3.40.50.1390">
    <property type="entry name" value="Resolvase, N-terminal catalytic domain"/>
    <property type="match status" value="1"/>
</dbReference>
<dbReference type="Proteomes" id="UP000184301">
    <property type="component" value="Unassembled WGS sequence"/>
</dbReference>
<dbReference type="PANTHER" id="PTHR30461">
    <property type="entry name" value="DNA-INVERTASE FROM LAMBDOID PROPHAGE"/>
    <property type="match status" value="1"/>
</dbReference>
<dbReference type="InterPro" id="IPR050639">
    <property type="entry name" value="SSR_resolvase"/>
</dbReference>
<reference evidence="5 6" key="1">
    <citation type="submission" date="2016-11" db="EMBL/GenBank/DDBJ databases">
        <authorList>
            <person name="Jaros S."/>
            <person name="Januszkiewicz K."/>
            <person name="Wedrychowicz H."/>
        </authorList>
    </citation>
    <scope>NUCLEOTIDE SEQUENCE [LARGE SCALE GENOMIC DNA]</scope>
    <source>
        <strain evidence="5 6">DSM 15480</strain>
    </source>
</reference>
<dbReference type="GO" id="GO:0003677">
    <property type="term" value="F:DNA binding"/>
    <property type="evidence" value="ECO:0007669"/>
    <property type="project" value="UniProtKB-KW"/>
</dbReference>
<dbReference type="OrthoDB" id="9781670at2"/>
<evidence type="ECO:0000313" key="6">
    <source>
        <dbReference type="Proteomes" id="UP000184301"/>
    </source>
</evidence>
<keyword evidence="2" id="KW-0233">DNA recombination</keyword>
<dbReference type="RefSeq" id="WP_073108072.1">
    <property type="nucleotide sequence ID" value="NZ_FQZY01000020.1"/>
</dbReference>
<dbReference type="InterPro" id="IPR006119">
    <property type="entry name" value="Resolv_N"/>
</dbReference>
<sequence>MAYKKLIEESVVPGLVRVALYIRVSGEEQKIKGLSLESQQERLEAYARERGWVVVGVYIDAAKTARKKLHKRTEFQRMLDSVQRGEVDMLLFTRLDRWFRSVSDYYKVQEVLEAHDCEWKTIDDGEGYDTTTASGRLYINIKLSIAQNEADLDGERIDVVFDSKVQHGTVLSGSCPFWCKVNDEKRLEIIPEKAAILQDAFDYYEISTSQRATIKRIRDTYGVNWCDATFRRMLHDELAIGVYNKRGRYNPEFCPAVIDKEQFARVQELSKRNSRSNPSGKVYIFTGILYCDECHHNMVGYLSHGLYYYRCNYHFQRDLCHHNHSARESRIEAWLFEHLGDEIEKYELAWNVQAAEKKRTSASVDRATLKRKLTKLKELYVDDLIDIEEYKRDYQTYTAALNKLNTPVVDEEHLNLSGVRQIISKGFREIYDSLTREEKRTLWKSVIREIRIDNDQNITGISFF</sequence>
<dbReference type="EMBL" id="FQZY01000020">
    <property type="protein sequence ID" value="SHJ86916.1"/>
    <property type="molecule type" value="Genomic_DNA"/>
</dbReference>
<organism evidence="5 6">
    <name type="scientific">Hespellia stercorisuis DSM 15480</name>
    <dbReference type="NCBI Taxonomy" id="1121950"/>
    <lineage>
        <taxon>Bacteria</taxon>
        <taxon>Bacillati</taxon>
        <taxon>Bacillota</taxon>
        <taxon>Clostridia</taxon>
        <taxon>Lachnospirales</taxon>
        <taxon>Lachnospiraceae</taxon>
        <taxon>Hespellia</taxon>
    </lineage>
</organism>
<name>A0A1M6MU34_9FIRM</name>
<dbReference type="PROSITE" id="PS51736">
    <property type="entry name" value="RECOMBINASES_3"/>
    <property type="match status" value="1"/>
</dbReference>
<evidence type="ECO:0000256" key="1">
    <source>
        <dbReference type="ARBA" id="ARBA00023125"/>
    </source>
</evidence>
<dbReference type="InterPro" id="IPR025827">
    <property type="entry name" value="Zn_ribbon_recom_dom"/>
</dbReference>
<evidence type="ECO:0000259" key="4">
    <source>
        <dbReference type="PROSITE" id="PS51737"/>
    </source>
</evidence>
<feature type="domain" description="Resolvase/invertase-type recombinase catalytic" evidence="3">
    <location>
        <begin position="17"/>
        <end position="168"/>
    </location>
</feature>
<evidence type="ECO:0000256" key="2">
    <source>
        <dbReference type="ARBA" id="ARBA00023172"/>
    </source>
</evidence>
<keyword evidence="6" id="KW-1185">Reference proteome</keyword>
<feature type="domain" description="Recombinase" evidence="4">
    <location>
        <begin position="176"/>
        <end position="276"/>
    </location>
</feature>
<dbReference type="Pfam" id="PF13408">
    <property type="entry name" value="Zn_ribbon_recom"/>
    <property type="match status" value="1"/>
</dbReference>